<dbReference type="InterPro" id="IPR010156">
    <property type="entry name" value="CRISPR-assoc_prot_Cas6"/>
</dbReference>
<evidence type="ECO:0000256" key="4">
    <source>
        <dbReference type="ARBA" id="ARBA00023118"/>
    </source>
</evidence>
<dbReference type="InterPro" id="IPR041165">
    <property type="entry name" value="Cas6_N_arch"/>
</dbReference>
<dbReference type="EMBL" id="JFZT01000039">
    <property type="protein sequence ID" value="EZQ07085.1"/>
    <property type="molecule type" value="Genomic_DNA"/>
</dbReference>
<keyword evidence="1" id="KW-0540">Nuclease</keyword>
<dbReference type="Pfam" id="PF10040">
    <property type="entry name" value="CRISPR_Cas6"/>
    <property type="match status" value="1"/>
</dbReference>
<protein>
    <submittedName>
        <fullName evidence="7">CRISPR-associated protein Cas6</fullName>
    </submittedName>
</protein>
<feature type="domain" description="CRISPR-associated protein Cas6 C-terminal" evidence="5">
    <location>
        <begin position="132"/>
        <end position="256"/>
    </location>
</feature>
<keyword evidence="3" id="KW-0378">Hydrolase</keyword>
<evidence type="ECO:0000256" key="2">
    <source>
        <dbReference type="ARBA" id="ARBA00022759"/>
    </source>
</evidence>
<sequence length="276" mass="32181">MIITYSFVPSHEVIVQPFSSKFSRTALLSFSQTYSKHIENPEEGKPFRVTAIKKEGKPLYSRKGRFVTLRANEKYTFNVTSLDNDFMQEAISNPSFSFEIYNEKFSVELEKMEIYDEERITALIPDDRLIRIDFLTPTLLQPPRPSFKRKKNRYVIFPYVPLLMSSIVSHWNKNMERKITNVLGLRTLYYLKEVDYRLFPITVKYDKGFVRGFTGWCLFSLEAKRNSKLRNNILTLLSYANFVGVGKSRAIGFGEIRVRSADQGRKEKSNSEAQQT</sequence>
<dbReference type="GO" id="GO:0051607">
    <property type="term" value="P:defense response to virus"/>
    <property type="evidence" value="ECO:0007669"/>
    <property type="project" value="UniProtKB-KW"/>
</dbReference>
<dbReference type="AlphaFoldDB" id="A0A031LQP9"/>
<dbReference type="STRING" id="1160895.CM19_07010"/>
<dbReference type="Proteomes" id="UP000024332">
    <property type="component" value="Unassembled WGS sequence"/>
</dbReference>
<dbReference type="InterPro" id="IPR019267">
    <property type="entry name" value="CRISPR-assoc_Cas6_C"/>
</dbReference>
<evidence type="ECO:0000256" key="3">
    <source>
        <dbReference type="ARBA" id="ARBA00022801"/>
    </source>
</evidence>
<evidence type="ECO:0000259" key="5">
    <source>
        <dbReference type="Pfam" id="PF10040"/>
    </source>
</evidence>
<organism evidence="7 8">
    <name type="scientific">Candidatus Acidianus copahuensis</name>
    <dbReference type="NCBI Taxonomy" id="1160895"/>
    <lineage>
        <taxon>Archaea</taxon>
        <taxon>Thermoproteota</taxon>
        <taxon>Thermoprotei</taxon>
        <taxon>Sulfolobales</taxon>
        <taxon>Sulfolobaceae</taxon>
        <taxon>Acidianus</taxon>
    </lineage>
</organism>
<reference evidence="7 8" key="1">
    <citation type="submission" date="2014-03" db="EMBL/GenBank/DDBJ databases">
        <title>Draft genome sequence of the novel thermoacidophilic archaea Acidianus copahuensis ALE1 strain, isolated from Copahue volcanic area in Neuquen Argentina.</title>
        <authorList>
            <person name="Urbieta M.S."/>
            <person name="Rascovan N."/>
            <person name="Castro C."/>
            <person name="Revale S."/>
            <person name="Giaveno M.A."/>
            <person name="Vazquez M.P."/>
            <person name="Donati E.R."/>
        </authorList>
    </citation>
    <scope>NUCLEOTIDE SEQUENCE [LARGE SCALE GENOMIC DNA]</scope>
    <source>
        <strain evidence="7 8">ALE1</strain>
    </source>
</reference>
<accession>A0A031LQP9</accession>
<proteinExistence type="predicted"/>
<dbReference type="Gene3D" id="3.30.70.1900">
    <property type="match status" value="1"/>
</dbReference>
<dbReference type="NCBIfam" id="TIGR01877">
    <property type="entry name" value="cas_cas6"/>
    <property type="match status" value="1"/>
</dbReference>
<dbReference type="Gene3D" id="2.40.30.310">
    <property type="match status" value="1"/>
</dbReference>
<dbReference type="Pfam" id="PF17952">
    <property type="entry name" value="Cas6_N"/>
    <property type="match status" value="1"/>
</dbReference>
<comment type="caution">
    <text evidence="7">The sequence shown here is derived from an EMBL/GenBank/DDBJ whole genome shotgun (WGS) entry which is preliminary data.</text>
</comment>
<keyword evidence="4" id="KW-0051">Antiviral defense</keyword>
<name>A0A031LQP9_9CREN</name>
<evidence type="ECO:0000259" key="6">
    <source>
        <dbReference type="Pfam" id="PF17952"/>
    </source>
</evidence>
<keyword evidence="8" id="KW-1185">Reference proteome</keyword>
<evidence type="ECO:0000313" key="7">
    <source>
        <dbReference type="EMBL" id="EZQ07085.1"/>
    </source>
</evidence>
<evidence type="ECO:0000313" key="8">
    <source>
        <dbReference type="Proteomes" id="UP000024332"/>
    </source>
</evidence>
<dbReference type="GO" id="GO:0004519">
    <property type="term" value="F:endonuclease activity"/>
    <property type="evidence" value="ECO:0007669"/>
    <property type="project" value="UniProtKB-KW"/>
</dbReference>
<gene>
    <name evidence="7" type="ORF">CM19_07010</name>
</gene>
<dbReference type="GO" id="GO:0016788">
    <property type="term" value="F:hydrolase activity, acting on ester bonds"/>
    <property type="evidence" value="ECO:0007669"/>
    <property type="project" value="InterPro"/>
</dbReference>
<evidence type="ECO:0000256" key="1">
    <source>
        <dbReference type="ARBA" id="ARBA00022722"/>
    </source>
</evidence>
<feature type="domain" description="Cas6 N-terminal" evidence="6">
    <location>
        <begin position="2"/>
        <end position="114"/>
    </location>
</feature>
<keyword evidence="2" id="KW-0255">Endonuclease</keyword>